<evidence type="ECO:0000313" key="3">
    <source>
        <dbReference type="Proteomes" id="UP001233999"/>
    </source>
</evidence>
<reference evidence="2" key="1">
    <citation type="journal article" date="2023" name="IScience">
        <title>Live-bearing cockroach genome reveals convergent evolutionary mechanisms linked to viviparity in insects and beyond.</title>
        <authorList>
            <person name="Fouks B."/>
            <person name="Harrison M.C."/>
            <person name="Mikhailova A.A."/>
            <person name="Marchal E."/>
            <person name="English S."/>
            <person name="Carruthers M."/>
            <person name="Jennings E.C."/>
            <person name="Chiamaka E.L."/>
            <person name="Frigard R.A."/>
            <person name="Pippel M."/>
            <person name="Attardo G.M."/>
            <person name="Benoit J.B."/>
            <person name="Bornberg-Bauer E."/>
            <person name="Tobe S.S."/>
        </authorList>
    </citation>
    <scope>NUCLEOTIDE SEQUENCE</scope>
    <source>
        <strain evidence="2">Stay&amp;Tobe</strain>
    </source>
</reference>
<comment type="caution">
    <text evidence="2">The sequence shown here is derived from an EMBL/GenBank/DDBJ whole genome shotgun (WGS) entry which is preliminary data.</text>
</comment>
<proteinExistence type="predicted"/>
<organism evidence="2 3">
    <name type="scientific">Diploptera punctata</name>
    <name type="common">Pacific beetle cockroach</name>
    <dbReference type="NCBI Taxonomy" id="6984"/>
    <lineage>
        <taxon>Eukaryota</taxon>
        <taxon>Metazoa</taxon>
        <taxon>Ecdysozoa</taxon>
        <taxon>Arthropoda</taxon>
        <taxon>Hexapoda</taxon>
        <taxon>Insecta</taxon>
        <taxon>Pterygota</taxon>
        <taxon>Neoptera</taxon>
        <taxon>Polyneoptera</taxon>
        <taxon>Dictyoptera</taxon>
        <taxon>Blattodea</taxon>
        <taxon>Blaberoidea</taxon>
        <taxon>Blaberidae</taxon>
        <taxon>Diplopterinae</taxon>
        <taxon>Diploptera</taxon>
    </lineage>
</organism>
<dbReference type="EMBL" id="JASPKZ010003134">
    <property type="protein sequence ID" value="KAJ9593857.1"/>
    <property type="molecule type" value="Genomic_DNA"/>
</dbReference>
<keyword evidence="1" id="KW-0560">Oxidoreductase</keyword>
<reference evidence="2" key="2">
    <citation type="submission" date="2023-05" db="EMBL/GenBank/DDBJ databases">
        <authorList>
            <person name="Fouks B."/>
        </authorList>
    </citation>
    <scope>NUCLEOTIDE SEQUENCE</scope>
    <source>
        <strain evidence="2">Stay&amp;Tobe</strain>
        <tissue evidence="2">Testes</tissue>
    </source>
</reference>
<sequence>MKFAHLQLRTALTVLLSNFKFDICNKTQHPLQLDSKTLTLAIKDGAWLKVTELDEKKSRL</sequence>
<dbReference type="AlphaFoldDB" id="A0AAD8A7E0"/>
<name>A0AAD8A7E0_DIPPU</name>
<dbReference type="GO" id="GO:0004497">
    <property type="term" value="F:monooxygenase activity"/>
    <property type="evidence" value="ECO:0007669"/>
    <property type="project" value="UniProtKB-KW"/>
</dbReference>
<dbReference type="SUPFAM" id="SSF48264">
    <property type="entry name" value="Cytochrome P450"/>
    <property type="match status" value="1"/>
</dbReference>
<evidence type="ECO:0000256" key="1">
    <source>
        <dbReference type="ARBA" id="ARBA00023033"/>
    </source>
</evidence>
<dbReference type="Proteomes" id="UP001233999">
    <property type="component" value="Unassembled WGS sequence"/>
</dbReference>
<gene>
    <name evidence="2" type="ORF">L9F63_027498</name>
</gene>
<keyword evidence="3" id="KW-1185">Reference proteome</keyword>
<accession>A0AAD8A7E0</accession>
<dbReference type="GO" id="GO:0020037">
    <property type="term" value="F:heme binding"/>
    <property type="evidence" value="ECO:0007669"/>
    <property type="project" value="InterPro"/>
</dbReference>
<evidence type="ECO:0000313" key="2">
    <source>
        <dbReference type="EMBL" id="KAJ9593857.1"/>
    </source>
</evidence>
<feature type="non-terminal residue" evidence="2">
    <location>
        <position position="1"/>
    </location>
</feature>
<dbReference type="GO" id="GO:0016705">
    <property type="term" value="F:oxidoreductase activity, acting on paired donors, with incorporation or reduction of molecular oxygen"/>
    <property type="evidence" value="ECO:0007669"/>
    <property type="project" value="InterPro"/>
</dbReference>
<dbReference type="GO" id="GO:0005506">
    <property type="term" value="F:iron ion binding"/>
    <property type="evidence" value="ECO:0007669"/>
    <property type="project" value="InterPro"/>
</dbReference>
<keyword evidence="1" id="KW-0503">Monooxygenase</keyword>
<evidence type="ECO:0008006" key="4">
    <source>
        <dbReference type="Google" id="ProtNLM"/>
    </source>
</evidence>
<dbReference type="InterPro" id="IPR036396">
    <property type="entry name" value="Cyt_P450_sf"/>
</dbReference>
<protein>
    <recommendedName>
        <fullName evidence="4">Cytochrome P450</fullName>
    </recommendedName>
</protein>
<dbReference type="Gene3D" id="1.10.630.10">
    <property type="entry name" value="Cytochrome P450"/>
    <property type="match status" value="1"/>
</dbReference>